<dbReference type="Proteomes" id="UP001171945">
    <property type="component" value="Unassembled WGS sequence"/>
</dbReference>
<dbReference type="InterPro" id="IPR001789">
    <property type="entry name" value="Sig_transdc_resp-reg_receiver"/>
</dbReference>
<keyword evidence="3" id="KW-0175">Coiled coil</keyword>
<feature type="coiled-coil region" evidence="3">
    <location>
        <begin position="114"/>
        <end position="153"/>
    </location>
</feature>
<dbReference type="InterPro" id="IPR005467">
    <property type="entry name" value="His_kinase_dom"/>
</dbReference>
<evidence type="ECO:0000259" key="5">
    <source>
        <dbReference type="PROSITE" id="PS50110"/>
    </source>
</evidence>
<evidence type="ECO:0000256" key="1">
    <source>
        <dbReference type="ARBA" id="ARBA00022553"/>
    </source>
</evidence>
<dbReference type="Gene3D" id="3.30.565.10">
    <property type="entry name" value="Histidine kinase-like ATPase, C-terminal domain"/>
    <property type="match status" value="1"/>
</dbReference>
<accession>A0ABT7VVL0</accession>
<dbReference type="InterPro" id="IPR003594">
    <property type="entry name" value="HATPase_dom"/>
</dbReference>
<name>A0ABT7VVL0_9GAMM</name>
<dbReference type="PROSITE" id="PS50109">
    <property type="entry name" value="HIS_KIN"/>
    <property type="match status" value="1"/>
</dbReference>
<dbReference type="Pfam" id="PF00072">
    <property type="entry name" value="Response_reg"/>
    <property type="match status" value="1"/>
</dbReference>
<dbReference type="SUPFAM" id="SSF55874">
    <property type="entry name" value="ATPase domain of HSP90 chaperone/DNA topoisomerase II/histidine kinase"/>
    <property type="match status" value="1"/>
</dbReference>
<feature type="non-terminal residue" evidence="6">
    <location>
        <position position="1"/>
    </location>
</feature>
<protein>
    <submittedName>
        <fullName evidence="6">Response regulator</fullName>
    </submittedName>
</protein>
<sequence length="413" mass="46420">EVNRIVLHDLILSLGYTPKLAENGISALEQIHEQVPDIVLLDIRMPDMDGYEVLQQVKDDFLLQHIPIIMITAVDDIDSTVKCIEMGAEDYLVKPFNRVLLKARIAACLEKKYLHDLEENHHRQIEELNQSLEKRVREKIQELNDRNEKLRLINKTKGDFLRLISHEVHKQVKGAVDAVKTASKEGFIKRLQNIIKQSVIFEQVDLDPKFYLEPASVYHVMKYAVKFLGDFAKSRQVLIGQVPDCGKPGPTQSEWDMAIWTSQDAFVDEGGFAEGSVDFIPLPPKSESEQNGQSSGQKETFFAKAFVELLKTTIVLSNPDNTINLSCQVTETEIEIQIATDGLLIPAETISQFFEVPTQPIIQDKDIGMGPSVAKRIIALLNGSVSIENQESIGVLITVKLKLAEPYILPTPI</sequence>
<feature type="domain" description="Histidine kinase" evidence="4">
    <location>
        <begin position="302"/>
        <end position="405"/>
    </location>
</feature>
<proteinExistence type="predicted"/>
<dbReference type="PANTHER" id="PTHR43547">
    <property type="entry name" value="TWO-COMPONENT HISTIDINE KINASE"/>
    <property type="match status" value="1"/>
</dbReference>
<evidence type="ECO:0000313" key="6">
    <source>
        <dbReference type="EMBL" id="MDM8563614.1"/>
    </source>
</evidence>
<evidence type="ECO:0000313" key="7">
    <source>
        <dbReference type="Proteomes" id="UP001171945"/>
    </source>
</evidence>
<organism evidence="6 7">
    <name type="scientific">Candidatus Marithioploca araucensis</name>
    <dbReference type="NCBI Taxonomy" id="70273"/>
    <lineage>
        <taxon>Bacteria</taxon>
        <taxon>Pseudomonadati</taxon>
        <taxon>Pseudomonadota</taxon>
        <taxon>Gammaproteobacteria</taxon>
        <taxon>Thiotrichales</taxon>
        <taxon>Thiotrichaceae</taxon>
        <taxon>Candidatus Marithioploca</taxon>
    </lineage>
</organism>
<dbReference type="SMART" id="SM00448">
    <property type="entry name" value="REC"/>
    <property type="match status" value="1"/>
</dbReference>
<reference evidence="6" key="1">
    <citation type="submission" date="2023-06" db="EMBL/GenBank/DDBJ databases">
        <title>Uncultivated large filamentous bacteria from sulfidic sediments reveal new species and different genomic features in energy metabolism and defense.</title>
        <authorList>
            <person name="Fonseca A."/>
        </authorList>
    </citation>
    <scope>NUCLEOTIDE SEQUENCE</scope>
    <source>
        <strain evidence="6">HSG4</strain>
    </source>
</reference>
<evidence type="ECO:0000259" key="4">
    <source>
        <dbReference type="PROSITE" id="PS50109"/>
    </source>
</evidence>
<feature type="modified residue" description="4-aspartylphosphate" evidence="2">
    <location>
        <position position="42"/>
    </location>
</feature>
<dbReference type="PROSITE" id="PS50110">
    <property type="entry name" value="RESPONSE_REGULATORY"/>
    <property type="match status" value="1"/>
</dbReference>
<keyword evidence="7" id="KW-1185">Reference proteome</keyword>
<gene>
    <name evidence="6" type="ORF">QUF54_09695</name>
</gene>
<dbReference type="SUPFAM" id="SSF52172">
    <property type="entry name" value="CheY-like"/>
    <property type="match status" value="1"/>
</dbReference>
<dbReference type="InterPro" id="IPR011006">
    <property type="entry name" value="CheY-like_superfamily"/>
</dbReference>
<comment type="caution">
    <text evidence="6">The sequence shown here is derived from an EMBL/GenBank/DDBJ whole genome shotgun (WGS) entry which is preliminary data.</text>
</comment>
<dbReference type="Pfam" id="PF02518">
    <property type="entry name" value="HATPase_c"/>
    <property type="match status" value="1"/>
</dbReference>
<dbReference type="InterPro" id="IPR036890">
    <property type="entry name" value="HATPase_C_sf"/>
</dbReference>
<evidence type="ECO:0000256" key="3">
    <source>
        <dbReference type="SAM" id="Coils"/>
    </source>
</evidence>
<evidence type="ECO:0000256" key="2">
    <source>
        <dbReference type="PROSITE-ProRule" id="PRU00169"/>
    </source>
</evidence>
<keyword evidence="1 2" id="KW-0597">Phosphoprotein</keyword>
<dbReference type="EMBL" id="JAUCGM010000751">
    <property type="protein sequence ID" value="MDM8563614.1"/>
    <property type="molecule type" value="Genomic_DNA"/>
</dbReference>
<feature type="domain" description="Response regulatory" evidence="5">
    <location>
        <begin position="1"/>
        <end position="109"/>
    </location>
</feature>
<dbReference type="PANTHER" id="PTHR43547:SF2">
    <property type="entry name" value="HYBRID SIGNAL TRANSDUCTION HISTIDINE KINASE C"/>
    <property type="match status" value="1"/>
</dbReference>
<dbReference type="Gene3D" id="3.40.50.2300">
    <property type="match status" value="1"/>
</dbReference>